<dbReference type="AlphaFoldDB" id="A0A4Z1E1J7"/>
<evidence type="ECO:0000313" key="12">
    <source>
        <dbReference type="Proteomes" id="UP000297318"/>
    </source>
</evidence>
<dbReference type="InterPro" id="IPR000515">
    <property type="entry name" value="MetI-like"/>
</dbReference>
<evidence type="ECO:0000256" key="2">
    <source>
        <dbReference type="ARBA" id="ARBA00009306"/>
    </source>
</evidence>
<keyword evidence="7 9" id="KW-1133">Transmembrane helix</keyword>
<dbReference type="CDD" id="cd06261">
    <property type="entry name" value="TM_PBP2"/>
    <property type="match status" value="1"/>
</dbReference>
<dbReference type="PANTHER" id="PTHR30614:SF0">
    <property type="entry name" value="L-CYSTINE TRANSPORT SYSTEM PERMEASE PROTEIN TCYL"/>
    <property type="match status" value="1"/>
</dbReference>
<reference evidence="11 12" key="1">
    <citation type="submission" date="2018-11" db="EMBL/GenBank/DDBJ databases">
        <title>Complete genome sequencing of the Actinobacteria Serinibacter sp. K3-2.</title>
        <authorList>
            <person name="Rakitin A.L."/>
            <person name="Beletsky A.V."/>
            <person name="Mardanov A.V."/>
            <person name="Ravin N.V."/>
            <person name="Gromova A.S."/>
            <person name="Filippova S.N."/>
            <person name="Gal'Chenko V.F."/>
        </authorList>
    </citation>
    <scope>NUCLEOTIDE SEQUENCE [LARGE SCALE GENOMIC DNA]</scope>
    <source>
        <strain evidence="11 12">K3-2</strain>
    </source>
</reference>
<feature type="transmembrane region" description="Helical" evidence="9">
    <location>
        <begin position="56"/>
        <end position="77"/>
    </location>
</feature>
<evidence type="ECO:0000256" key="6">
    <source>
        <dbReference type="ARBA" id="ARBA00022970"/>
    </source>
</evidence>
<evidence type="ECO:0000259" key="10">
    <source>
        <dbReference type="PROSITE" id="PS50928"/>
    </source>
</evidence>
<keyword evidence="3 9" id="KW-0813">Transport</keyword>
<dbReference type="PANTHER" id="PTHR30614">
    <property type="entry name" value="MEMBRANE COMPONENT OF AMINO ACID ABC TRANSPORTER"/>
    <property type="match status" value="1"/>
</dbReference>
<proteinExistence type="inferred from homology"/>
<feature type="transmembrane region" description="Helical" evidence="9">
    <location>
        <begin position="187"/>
        <end position="209"/>
    </location>
</feature>
<dbReference type="FunFam" id="1.10.3720.10:FF:000009">
    <property type="entry name" value="Amino acid ABC transporter permease"/>
    <property type="match status" value="1"/>
</dbReference>
<gene>
    <name evidence="11" type="ORF">SERN_0017</name>
</gene>
<keyword evidence="5 9" id="KW-0812">Transmembrane</keyword>
<dbReference type="GO" id="GO:0043190">
    <property type="term" value="C:ATP-binding cassette (ABC) transporter complex"/>
    <property type="evidence" value="ECO:0007669"/>
    <property type="project" value="InterPro"/>
</dbReference>
<dbReference type="RefSeq" id="WP_135848129.1">
    <property type="nucleotide sequence ID" value="NZ_RHPJ01000001.1"/>
</dbReference>
<comment type="similarity">
    <text evidence="2 9">Belongs to the binding-protein-dependent transport system permease family.</text>
</comment>
<dbReference type="EMBL" id="RHPJ01000001">
    <property type="protein sequence ID" value="TGO05825.1"/>
    <property type="molecule type" value="Genomic_DNA"/>
</dbReference>
<dbReference type="InterPro" id="IPR043429">
    <property type="entry name" value="ArtM/GltK/GlnP/TcyL/YhdX-like"/>
</dbReference>
<organism evidence="11 12">
    <name type="scientific">Serinibacter arcticus</name>
    <dbReference type="NCBI Taxonomy" id="1655435"/>
    <lineage>
        <taxon>Bacteria</taxon>
        <taxon>Bacillati</taxon>
        <taxon>Actinomycetota</taxon>
        <taxon>Actinomycetes</taxon>
        <taxon>Micrococcales</taxon>
        <taxon>Beutenbergiaceae</taxon>
        <taxon>Serinibacter</taxon>
    </lineage>
</organism>
<feature type="domain" description="ABC transmembrane type-1" evidence="10">
    <location>
        <begin position="18"/>
        <end position="206"/>
    </location>
</feature>
<dbReference type="InterPro" id="IPR035906">
    <property type="entry name" value="MetI-like_sf"/>
</dbReference>
<evidence type="ECO:0000256" key="9">
    <source>
        <dbReference type="RuleBase" id="RU363032"/>
    </source>
</evidence>
<dbReference type="Proteomes" id="UP000297318">
    <property type="component" value="Unassembled WGS sequence"/>
</dbReference>
<evidence type="ECO:0000256" key="8">
    <source>
        <dbReference type="ARBA" id="ARBA00023136"/>
    </source>
</evidence>
<comment type="caution">
    <text evidence="11">The sequence shown here is derived from an EMBL/GenBank/DDBJ whole genome shotgun (WGS) entry which is preliminary data.</text>
</comment>
<evidence type="ECO:0000256" key="5">
    <source>
        <dbReference type="ARBA" id="ARBA00022692"/>
    </source>
</evidence>
<protein>
    <submittedName>
        <fullName evidence="11">Polar amino acid ABC transporter, inner membrane subunit</fullName>
    </submittedName>
</protein>
<dbReference type="Gene3D" id="1.10.3720.10">
    <property type="entry name" value="MetI-like"/>
    <property type="match status" value="1"/>
</dbReference>
<name>A0A4Z1E1J7_9MICO</name>
<keyword evidence="4" id="KW-1003">Cell membrane</keyword>
<evidence type="ECO:0000256" key="4">
    <source>
        <dbReference type="ARBA" id="ARBA00022475"/>
    </source>
</evidence>
<accession>A0A4Z1E1J7</accession>
<dbReference type="GO" id="GO:0015184">
    <property type="term" value="F:L-cystine transmembrane transporter activity"/>
    <property type="evidence" value="ECO:0007669"/>
    <property type="project" value="TreeGrafter"/>
</dbReference>
<evidence type="ECO:0000256" key="3">
    <source>
        <dbReference type="ARBA" id="ARBA00022448"/>
    </source>
</evidence>
<keyword evidence="8 9" id="KW-0472">Membrane</keyword>
<evidence type="ECO:0000256" key="7">
    <source>
        <dbReference type="ARBA" id="ARBA00022989"/>
    </source>
</evidence>
<evidence type="ECO:0000256" key="1">
    <source>
        <dbReference type="ARBA" id="ARBA00004651"/>
    </source>
</evidence>
<dbReference type="NCBIfam" id="TIGR01726">
    <property type="entry name" value="HEQRo_perm_3TM"/>
    <property type="match status" value="1"/>
</dbReference>
<sequence>MDLDLVRESIGPLLSGTIRGTIPLTAASFVGGMVLAVLVALARLSRVGVVRWIAQGYVSIIRGTPLLVQLFIIFYALPSLGLTIDPFPSAIIAFSLNVGGYASEIVRAAILSIPRGQWEAAETIGYSRTMALRRVILPQAARVAVPPLSNTFISLVKDTSLASTILVTELLRKAQEIAAPTFEFLTLYSLAAVIYWVLCLVLSIGQGFLERRLGRHLQPQIAKVEKVRQATA</sequence>
<dbReference type="SUPFAM" id="SSF161098">
    <property type="entry name" value="MetI-like"/>
    <property type="match status" value="1"/>
</dbReference>
<dbReference type="InterPro" id="IPR010065">
    <property type="entry name" value="AA_ABC_transptr_permease_3TM"/>
</dbReference>
<feature type="transmembrane region" description="Helical" evidence="9">
    <location>
        <begin position="20"/>
        <end position="44"/>
    </location>
</feature>
<keyword evidence="6" id="KW-0029">Amino-acid transport</keyword>
<dbReference type="Pfam" id="PF00528">
    <property type="entry name" value="BPD_transp_1"/>
    <property type="match status" value="1"/>
</dbReference>
<comment type="subcellular location">
    <subcellularLocation>
        <location evidence="1 9">Cell membrane</location>
        <topology evidence="1 9">Multi-pass membrane protein</topology>
    </subcellularLocation>
</comment>
<dbReference type="PROSITE" id="PS50928">
    <property type="entry name" value="ABC_TM1"/>
    <property type="match status" value="1"/>
</dbReference>
<keyword evidence="12" id="KW-1185">Reference proteome</keyword>
<evidence type="ECO:0000313" key="11">
    <source>
        <dbReference type="EMBL" id="TGO05825.1"/>
    </source>
</evidence>